<feature type="compositionally biased region" description="Basic residues" evidence="2">
    <location>
        <begin position="290"/>
        <end position="301"/>
    </location>
</feature>
<evidence type="ECO:0000313" key="4">
    <source>
        <dbReference type="Proteomes" id="UP000250235"/>
    </source>
</evidence>
<evidence type="ECO:0000256" key="2">
    <source>
        <dbReference type="SAM" id="MobiDB-lite"/>
    </source>
</evidence>
<sequence>MDSAYYSNTQHIDFEYVLAMDDPVTTPSDTDGEIETERAIGTADGMSLDEIILTIPAELPLPSAEREVTKITIGKEIKIPGVDEKNWEGDSAVNLKVIDLLSDILSFVLEELKQQAVAHRIRWDRPCCSILFEGRLTSHRVIPDHTISEVSSQRQYDETLPLQLSTQIATTGLDVVDVRRVVREHYQELNAKINSLDEQVAATRNDLLDFRAQAQQTPNIITAQLSELVAYINRGGNDKKGEVSSSRPQPPPDEKNRGSGNTGGGGDSGRSIVERLMTADWERQREKIRGHSSSSYKRRRY</sequence>
<feature type="compositionally biased region" description="Basic and acidic residues" evidence="2">
    <location>
        <begin position="280"/>
        <end position="289"/>
    </location>
</feature>
<feature type="coiled-coil region" evidence="1">
    <location>
        <begin position="179"/>
        <end position="206"/>
    </location>
</feature>
<protein>
    <submittedName>
        <fullName evidence="3">Uncharacterized protein</fullName>
    </submittedName>
</protein>
<keyword evidence="4" id="KW-1185">Reference proteome</keyword>
<feature type="region of interest" description="Disordered" evidence="2">
    <location>
        <begin position="236"/>
        <end position="301"/>
    </location>
</feature>
<gene>
    <name evidence="3" type="ORF">F511_33837</name>
</gene>
<evidence type="ECO:0000313" key="3">
    <source>
        <dbReference type="EMBL" id="KZV39371.1"/>
    </source>
</evidence>
<reference evidence="3 4" key="1">
    <citation type="journal article" date="2015" name="Proc. Natl. Acad. Sci. U.S.A.">
        <title>The resurrection genome of Boea hygrometrica: A blueprint for survival of dehydration.</title>
        <authorList>
            <person name="Xiao L."/>
            <person name="Yang G."/>
            <person name="Zhang L."/>
            <person name="Yang X."/>
            <person name="Zhao S."/>
            <person name="Ji Z."/>
            <person name="Zhou Q."/>
            <person name="Hu M."/>
            <person name="Wang Y."/>
            <person name="Chen M."/>
            <person name="Xu Y."/>
            <person name="Jin H."/>
            <person name="Xiao X."/>
            <person name="Hu G."/>
            <person name="Bao F."/>
            <person name="Hu Y."/>
            <person name="Wan P."/>
            <person name="Li L."/>
            <person name="Deng X."/>
            <person name="Kuang T."/>
            <person name="Xiang C."/>
            <person name="Zhu J.K."/>
            <person name="Oliver M.J."/>
            <person name="He Y."/>
        </authorList>
    </citation>
    <scope>NUCLEOTIDE SEQUENCE [LARGE SCALE GENOMIC DNA]</scope>
    <source>
        <strain evidence="4">cv. XS01</strain>
    </source>
</reference>
<organism evidence="3 4">
    <name type="scientific">Dorcoceras hygrometricum</name>
    <dbReference type="NCBI Taxonomy" id="472368"/>
    <lineage>
        <taxon>Eukaryota</taxon>
        <taxon>Viridiplantae</taxon>
        <taxon>Streptophyta</taxon>
        <taxon>Embryophyta</taxon>
        <taxon>Tracheophyta</taxon>
        <taxon>Spermatophyta</taxon>
        <taxon>Magnoliopsida</taxon>
        <taxon>eudicotyledons</taxon>
        <taxon>Gunneridae</taxon>
        <taxon>Pentapetalae</taxon>
        <taxon>asterids</taxon>
        <taxon>lamiids</taxon>
        <taxon>Lamiales</taxon>
        <taxon>Gesneriaceae</taxon>
        <taxon>Didymocarpoideae</taxon>
        <taxon>Trichosporeae</taxon>
        <taxon>Loxocarpinae</taxon>
        <taxon>Dorcoceras</taxon>
    </lineage>
</organism>
<keyword evidence="1" id="KW-0175">Coiled coil</keyword>
<dbReference type="AlphaFoldDB" id="A0A2Z7BXR9"/>
<dbReference type="EMBL" id="KV001129">
    <property type="protein sequence ID" value="KZV39371.1"/>
    <property type="molecule type" value="Genomic_DNA"/>
</dbReference>
<accession>A0A2Z7BXR9</accession>
<proteinExistence type="predicted"/>
<dbReference type="Proteomes" id="UP000250235">
    <property type="component" value="Unassembled WGS sequence"/>
</dbReference>
<evidence type="ECO:0000256" key="1">
    <source>
        <dbReference type="SAM" id="Coils"/>
    </source>
</evidence>
<name>A0A2Z7BXR9_9LAMI</name>